<proteinExistence type="inferred from homology"/>
<evidence type="ECO:0000259" key="10">
    <source>
        <dbReference type="PROSITE" id="PS51123"/>
    </source>
</evidence>
<dbReference type="PANTHER" id="PTHR30329:SF21">
    <property type="entry name" value="LIPOPROTEIN YIAD-RELATED"/>
    <property type="match status" value="1"/>
</dbReference>
<comment type="similarity">
    <text evidence="2">Belongs to the MotB family.</text>
</comment>
<keyword evidence="11" id="KW-0966">Cell projection</keyword>
<feature type="region of interest" description="Disordered" evidence="8">
    <location>
        <begin position="280"/>
        <end position="300"/>
    </location>
</feature>
<dbReference type="AlphaFoldDB" id="M2TQT3"/>
<keyword evidence="5 9" id="KW-1133">Transmembrane helix</keyword>
<dbReference type="GO" id="GO:0005886">
    <property type="term" value="C:plasma membrane"/>
    <property type="evidence" value="ECO:0007669"/>
    <property type="project" value="UniProtKB-SubCell"/>
</dbReference>
<evidence type="ECO:0000256" key="3">
    <source>
        <dbReference type="ARBA" id="ARBA00022475"/>
    </source>
</evidence>
<evidence type="ECO:0000256" key="7">
    <source>
        <dbReference type="PROSITE-ProRule" id="PRU00473"/>
    </source>
</evidence>
<dbReference type="PROSITE" id="PS51123">
    <property type="entry name" value="OMPA_2"/>
    <property type="match status" value="1"/>
</dbReference>
<dbReference type="RefSeq" id="WP_008599457.1">
    <property type="nucleotide sequence ID" value="NZ_AMRV01000001.1"/>
</dbReference>
<protein>
    <submittedName>
        <fullName evidence="11">Flagellar motor rotation protein MotB</fullName>
    </submittedName>
</protein>
<dbReference type="InterPro" id="IPR036737">
    <property type="entry name" value="OmpA-like_sf"/>
</dbReference>
<dbReference type="PANTHER" id="PTHR30329">
    <property type="entry name" value="STATOR ELEMENT OF FLAGELLAR MOTOR COMPLEX"/>
    <property type="match status" value="1"/>
</dbReference>
<reference evidence="11 12" key="1">
    <citation type="journal article" date="2013" name="Genome Announc.">
        <title>Draft Genome Sequence of Strain JLT2015T, Belonging to the Family Sphingomonadaceae of the Alphaproteobacteria.</title>
        <authorList>
            <person name="Tang K."/>
            <person name="Liu K."/>
            <person name="Li S."/>
            <person name="Jiao N."/>
        </authorList>
    </citation>
    <scope>NUCLEOTIDE SEQUENCE [LARGE SCALE GENOMIC DNA]</scope>
    <source>
        <strain evidence="11 12">JLT2015</strain>
    </source>
</reference>
<dbReference type="SUPFAM" id="SSF103088">
    <property type="entry name" value="OmpA-like"/>
    <property type="match status" value="1"/>
</dbReference>
<evidence type="ECO:0000256" key="1">
    <source>
        <dbReference type="ARBA" id="ARBA00004162"/>
    </source>
</evidence>
<comment type="caution">
    <text evidence="11">The sequence shown here is derived from an EMBL/GenBank/DDBJ whole genome shotgun (WGS) entry which is preliminary data.</text>
</comment>
<evidence type="ECO:0000313" key="11">
    <source>
        <dbReference type="EMBL" id="EMD84156.1"/>
    </source>
</evidence>
<name>M2TQT3_9SPHN</name>
<dbReference type="Gene3D" id="3.30.1330.60">
    <property type="entry name" value="OmpA-like domain"/>
    <property type="match status" value="1"/>
</dbReference>
<evidence type="ECO:0000256" key="2">
    <source>
        <dbReference type="ARBA" id="ARBA00008914"/>
    </source>
</evidence>
<keyword evidence="12" id="KW-1185">Reference proteome</keyword>
<gene>
    <name evidence="11" type="ORF">C725_0086</name>
</gene>
<evidence type="ECO:0000256" key="6">
    <source>
        <dbReference type="ARBA" id="ARBA00023136"/>
    </source>
</evidence>
<comment type="subcellular location">
    <subcellularLocation>
        <location evidence="1">Cell membrane</location>
        <topology evidence="1">Single-pass membrane protein</topology>
    </subcellularLocation>
</comment>
<evidence type="ECO:0000313" key="12">
    <source>
        <dbReference type="Proteomes" id="UP000011717"/>
    </source>
</evidence>
<organism evidence="11 12">
    <name type="scientific">Pacificimonas flava</name>
    <dbReference type="NCBI Taxonomy" id="1234595"/>
    <lineage>
        <taxon>Bacteria</taxon>
        <taxon>Pseudomonadati</taxon>
        <taxon>Pseudomonadota</taxon>
        <taxon>Alphaproteobacteria</taxon>
        <taxon>Sphingomonadales</taxon>
        <taxon>Sphingosinicellaceae</taxon>
        <taxon>Pacificimonas</taxon>
    </lineage>
</organism>
<feature type="transmembrane region" description="Helical" evidence="9">
    <location>
        <begin position="31"/>
        <end position="50"/>
    </location>
</feature>
<accession>M2TQT3</accession>
<dbReference type="Pfam" id="PF00691">
    <property type="entry name" value="OmpA"/>
    <property type="match status" value="1"/>
</dbReference>
<dbReference type="EMBL" id="AMRV01000001">
    <property type="protein sequence ID" value="EMD84156.1"/>
    <property type="molecule type" value="Genomic_DNA"/>
</dbReference>
<dbReference type="PATRIC" id="fig|1234595.3.peg.86"/>
<dbReference type="Proteomes" id="UP000011717">
    <property type="component" value="Unassembled WGS sequence"/>
</dbReference>
<dbReference type="InterPro" id="IPR006665">
    <property type="entry name" value="OmpA-like"/>
</dbReference>
<dbReference type="InterPro" id="IPR050330">
    <property type="entry name" value="Bact_OuterMem_StrucFunc"/>
</dbReference>
<dbReference type="OrthoDB" id="7170686at2"/>
<evidence type="ECO:0000256" key="9">
    <source>
        <dbReference type="SAM" id="Phobius"/>
    </source>
</evidence>
<evidence type="ECO:0000256" key="8">
    <source>
        <dbReference type="SAM" id="MobiDB-lite"/>
    </source>
</evidence>
<keyword evidence="4 9" id="KW-0812">Transmembrane</keyword>
<dbReference type="InterPro" id="IPR025713">
    <property type="entry name" value="MotB-like_N_dom"/>
</dbReference>
<keyword evidence="11" id="KW-0969">Cilium</keyword>
<keyword evidence="3" id="KW-1003">Cell membrane</keyword>
<sequence>MSTTNDNRPPAIIVKKVISGEAGHHGGAWKVAYADFVTAMMAFFLLMWIIGATTEDQRKGIADYFRPTLAQTSDGGGANGFMAGRSLHEKDGIAISSQKALTSLERPIDQLDFAGGPQTTEASRADDFESFEDFRERLLQIVQADPELEKFADQFNLALTPEGLRLEVTDAPGASMFQVGETSAAELAGPVMAAVSEALSVLDNEVAIRGHTDGRRYTDPHLMNNWLLSTGRADVTRRMLVARGVDEARFGRIEGSADKELRNADDPLSASNRRISITLLYSEPTDPSPSETLYRAEAYE</sequence>
<keyword evidence="11" id="KW-0282">Flagellum</keyword>
<evidence type="ECO:0000256" key="5">
    <source>
        <dbReference type="ARBA" id="ARBA00022989"/>
    </source>
</evidence>
<evidence type="ECO:0000256" key="4">
    <source>
        <dbReference type="ARBA" id="ARBA00022692"/>
    </source>
</evidence>
<dbReference type="Pfam" id="PF13677">
    <property type="entry name" value="MotB_plug"/>
    <property type="match status" value="1"/>
</dbReference>
<feature type="domain" description="OmpA-like" evidence="10">
    <location>
        <begin position="164"/>
        <end position="283"/>
    </location>
</feature>
<keyword evidence="6 7" id="KW-0472">Membrane</keyword>